<feature type="compositionally biased region" description="Gly residues" evidence="1">
    <location>
        <begin position="126"/>
        <end position="135"/>
    </location>
</feature>
<organism evidence="2 3">
    <name type="scientific">Streptomyces lannensis</name>
    <dbReference type="NCBI Taxonomy" id="766498"/>
    <lineage>
        <taxon>Bacteria</taxon>
        <taxon>Bacillati</taxon>
        <taxon>Actinomycetota</taxon>
        <taxon>Actinomycetes</taxon>
        <taxon>Kitasatosporales</taxon>
        <taxon>Streptomycetaceae</taxon>
        <taxon>Streptomyces</taxon>
    </lineage>
</organism>
<evidence type="ECO:0000313" key="3">
    <source>
        <dbReference type="Proteomes" id="UP001501563"/>
    </source>
</evidence>
<reference evidence="3" key="1">
    <citation type="journal article" date="2019" name="Int. J. Syst. Evol. Microbiol.">
        <title>The Global Catalogue of Microorganisms (GCM) 10K type strain sequencing project: providing services to taxonomists for standard genome sequencing and annotation.</title>
        <authorList>
            <consortium name="The Broad Institute Genomics Platform"/>
            <consortium name="The Broad Institute Genome Sequencing Center for Infectious Disease"/>
            <person name="Wu L."/>
            <person name="Ma J."/>
        </authorList>
    </citation>
    <scope>NUCLEOTIDE SEQUENCE [LARGE SCALE GENOMIC DNA]</scope>
    <source>
        <strain evidence="3">JCM 16578</strain>
    </source>
</reference>
<dbReference type="EMBL" id="BAAAZA010000028">
    <property type="protein sequence ID" value="GAA3892070.1"/>
    <property type="molecule type" value="Genomic_DNA"/>
</dbReference>
<evidence type="ECO:0000256" key="1">
    <source>
        <dbReference type="SAM" id="MobiDB-lite"/>
    </source>
</evidence>
<evidence type="ECO:0000313" key="2">
    <source>
        <dbReference type="EMBL" id="GAA3892070.1"/>
    </source>
</evidence>
<sequence>MTGRAATCCTARVAVSPSGGTVRVRLRPPCEAPGLVFGDVGLGPAAGRCGVFALGAGREVLLLRVAGLLLRVAGLLLRADGRFSTVFGVVTVHIRSWVRDFAPQRGTSYPRGREPASQESIRLSSPGGGAGGGSG</sequence>
<accession>A0ABP7L186</accession>
<proteinExistence type="predicted"/>
<protein>
    <submittedName>
        <fullName evidence="2">Uncharacterized protein</fullName>
    </submittedName>
</protein>
<feature type="region of interest" description="Disordered" evidence="1">
    <location>
        <begin position="103"/>
        <end position="135"/>
    </location>
</feature>
<name>A0ABP7L186_9ACTN</name>
<keyword evidence="3" id="KW-1185">Reference proteome</keyword>
<gene>
    <name evidence="2" type="ORF">GCM10022207_69620</name>
</gene>
<dbReference type="Proteomes" id="UP001501563">
    <property type="component" value="Unassembled WGS sequence"/>
</dbReference>
<comment type="caution">
    <text evidence="2">The sequence shown here is derived from an EMBL/GenBank/DDBJ whole genome shotgun (WGS) entry which is preliminary data.</text>
</comment>